<accession>A0A9Q0YEE2</accession>
<evidence type="ECO:0000313" key="3">
    <source>
        <dbReference type="Proteomes" id="UP001152320"/>
    </source>
</evidence>
<protein>
    <recommendedName>
        <fullName evidence="1">Integrase core domain-containing protein</fullName>
    </recommendedName>
</protein>
<dbReference type="OrthoDB" id="8956331at2759"/>
<dbReference type="SUPFAM" id="SSF53098">
    <property type="entry name" value="Ribonuclease H-like"/>
    <property type="match status" value="1"/>
</dbReference>
<dbReference type="Proteomes" id="UP001152320">
    <property type="component" value="Unassembled WGS sequence"/>
</dbReference>
<dbReference type="InterPro" id="IPR058913">
    <property type="entry name" value="Integrase_dom_put"/>
</dbReference>
<dbReference type="InterPro" id="IPR012337">
    <property type="entry name" value="RNaseH-like_sf"/>
</dbReference>
<dbReference type="Pfam" id="PF24764">
    <property type="entry name" value="rva_4"/>
    <property type="match status" value="1"/>
</dbReference>
<name>A0A9Q0YEE2_HOLLE</name>
<evidence type="ECO:0000313" key="2">
    <source>
        <dbReference type="EMBL" id="KAJ8018854.1"/>
    </source>
</evidence>
<dbReference type="GO" id="GO:0003676">
    <property type="term" value="F:nucleic acid binding"/>
    <property type="evidence" value="ECO:0007669"/>
    <property type="project" value="InterPro"/>
</dbReference>
<dbReference type="InterPro" id="IPR036397">
    <property type="entry name" value="RNaseH_sf"/>
</dbReference>
<dbReference type="EMBL" id="JAIZAY010000165">
    <property type="protein sequence ID" value="KAJ8018854.1"/>
    <property type="molecule type" value="Genomic_DNA"/>
</dbReference>
<dbReference type="PANTHER" id="PTHR46791">
    <property type="entry name" value="EXPRESSED PROTEIN"/>
    <property type="match status" value="1"/>
</dbReference>
<dbReference type="PANTHER" id="PTHR46791:SF5">
    <property type="entry name" value="CLR5 DOMAIN-CONTAINING PROTEIN-RELATED"/>
    <property type="match status" value="1"/>
</dbReference>
<dbReference type="AlphaFoldDB" id="A0A9Q0YEE2"/>
<gene>
    <name evidence="2" type="ORF">HOLleu_42924</name>
</gene>
<comment type="caution">
    <text evidence="2">The sequence shown here is derived from an EMBL/GenBank/DDBJ whole genome shotgun (WGS) entry which is preliminary data.</text>
</comment>
<organism evidence="2 3">
    <name type="scientific">Holothuria leucospilota</name>
    <name type="common">Black long sea cucumber</name>
    <name type="synonym">Mertensiothuria leucospilota</name>
    <dbReference type="NCBI Taxonomy" id="206669"/>
    <lineage>
        <taxon>Eukaryota</taxon>
        <taxon>Metazoa</taxon>
        <taxon>Echinodermata</taxon>
        <taxon>Eleutherozoa</taxon>
        <taxon>Echinozoa</taxon>
        <taxon>Holothuroidea</taxon>
        <taxon>Aspidochirotacea</taxon>
        <taxon>Aspidochirotida</taxon>
        <taxon>Holothuriidae</taxon>
        <taxon>Holothuria</taxon>
    </lineage>
</organism>
<reference evidence="2" key="1">
    <citation type="submission" date="2021-10" db="EMBL/GenBank/DDBJ databases">
        <title>Tropical sea cucumber genome reveals ecological adaptation and Cuvierian tubules defense mechanism.</title>
        <authorList>
            <person name="Chen T."/>
        </authorList>
    </citation>
    <scope>NUCLEOTIDE SEQUENCE</scope>
    <source>
        <strain evidence="2">Nanhai2018</strain>
        <tissue evidence="2">Muscle</tissue>
    </source>
</reference>
<evidence type="ECO:0000259" key="1">
    <source>
        <dbReference type="Pfam" id="PF24764"/>
    </source>
</evidence>
<proteinExistence type="predicted"/>
<sequence length="97" mass="11260">MIVYLTCSTTNQADVVQRSFMQASKRYGLPSRVRSDYGSENIDVALLMNLLRGSGRGSHITGQSVHNERIERLWRDVHKDVTSTFYEEFYKLEDRDL</sequence>
<feature type="domain" description="Integrase core" evidence="1">
    <location>
        <begin position="1"/>
        <end position="96"/>
    </location>
</feature>
<keyword evidence="3" id="KW-1185">Reference proteome</keyword>
<dbReference type="Gene3D" id="3.30.420.10">
    <property type="entry name" value="Ribonuclease H-like superfamily/Ribonuclease H"/>
    <property type="match status" value="1"/>
</dbReference>